<dbReference type="AlphaFoldDB" id="A0AAJ0I4H7"/>
<organism evidence="2 3">
    <name type="scientific">Neurospora hispaniola</name>
    <dbReference type="NCBI Taxonomy" id="588809"/>
    <lineage>
        <taxon>Eukaryota</taxon>
        <taxon>Fungi</taxon>
        <taxon>Dikarya</taxon>
        <taxon>Ascomycota</taxon>
        <taxon>Pezizomycotina</taxon>
        <taxon>Sordariomycetes</taxon>
        <taxon>Sordariomycetidae</taxon>
        <taxon>Sordariales</taxon>
        <taxon>Sordariaceae</taxon>
        <taxon>Neurospora</taxon>
    </lineage>
</organism>
<proteinExistence type="predicted"/>
<keyword evidence="3" id="KW-1185">Reference proteome</keyword>
<dbReference type="EMBL" id="JAULSX010000006">
    <property type="protein sequence ID" value="KAK3489609.1"/>
    <property type="molecule type" value="Genomic_DNA"/>
</dbReference>
<evidence type="ECO:0000313" key="2">
    <source>
        <dbReference type="EMBL" id="KAK3489609.1"/>
    </source>
</evidence>
<feature type="compositionally biased region" description="Polar residues" evidence="1">
    <location>
        <begin position="51"/>
        <end position="61"/>
    </location>
</feature>
<dbReference type="RefSeq" id="XP_062691316.1">
    <property type="nucleotide sequence ID" value="XM_062840949.1"/>
</dbReference>
<name>A0AAJ0I4H7_9PEZI</name>
<feature type="region of interest" description="Disordered" evidence="1">
    <location>
        <begin position="202"/>
        <end position="223"/>
    </location>
</feature>
<sequence length="587" mass="62903">MCHKTTTIFACQCPLRNHRSCSHSRNLVAANADNVGQGNIASTSFYDHLNQPANANTASEGDSNKDDLNAASQDSSAAPTITVAVSTPPLSPSGTATPQALNAGASPFSPASSPLTSTSSTGATIGSSTIRSPSSVEVDTPSASIPTTPSFSISPTPTTNLWASPSAGSPASFSSENFDTIDTPIAPAHFSNFSFFGHSASASGSARSSNNNNNNLTNTGPPSENYGMIYSPIAPTSSLSLPFYGHSTSGTVSASSNNNNNNSNNTNIGQDYPFPAPTNGTLTPSALMFAMAAFASQQALKPNLEELIKSTLDEIRSSDTRDALPSGFYPRHFGSAQRHIHWNEIEIKYVDCAGFLSTHLTDLGTRGMTKEERNRECENCPTHFDFEDKVEVELGLCEECQGGHGNNMKTAALMREMAAGQGQGQTHHNHDHSQSQSYNLLPDYNLPDPALDGQQHHAHGNAQTHRVYAYHSQQQQRGVDGDGQVTPPTMVFMSWSDLLGPGVAQTGGRMHVHVDHQQESHHHNQPSNMLVGGHQQHQQHQEMEEVENEDAVSSLYRELGYRGDDPEYPDYQPENDDGTALNGGRPL</sequence>
<feature type="compositionally biased region" description="Low complexity" evidence="1">
    <location>
        <begin position="202"/>
        <end position="215"/>
    </location>
</feature>
<feature type="compositionally biased region" description="Low complexity" evidence="1">
    <location>
        <begin position="140"/>
        <end position="152"/>
    </location>
</feature>
<feature type="compositionally biased region" description="Polar residues" evidence="1">
    <location>
        <begin position="70"/>
        <end position="85"/>
    </location>
</feature>
<evidence type="ECO:0000313" key="3">
    <source>
        <dbReference type="Proteomes" id="UP001285908"/>
    </source>
</evidence>
<feature type="region of interest" description="Disordered" evidence="1">
    <location>
        <begin position="51"/>
        <end position="152"/>
    </location>
</feature>
<gene>
    <name evidence="2" type="ORF">B0T23DRAFT_446128</name>
</gene>
<feature type="region of interest" description="Disordered" evidence="1">
    <location>
        <begin position="514"/>
        <end position="587"/>
    </location>
</feature>
<feature type="compositionally biased region" description="Low complexity" evidence="1">
    <location>
        <begin position="103"/>
        <end position="130"/>
    </location>
</feature>
<reference evidence="2 3" key="1">
    <citation type="journal article" date="2023" name="Mol. Phylogenet. Evol.">
        <title>Genome-scale phylogeny and comparative genomics of the fungal order Sordariales.</title>
        <authorList>
            <person name="Hensen N."/>
            <person name="Bonometti L."/>
            <person name="Westerberg I."/>
            <person name="Brannstrom I.O."/>
            <person name="Guillou S."/>
            <person name="Cros-Aarteil S."/>
            <person name="Calhoun S."/>
            <person name="Haridas S."/>
            <person name="Kuo A."/>
            <person name="Mondo S."/>
            <person name="Pangilinan J."/>
            <person name="Riley R."/>
            <person name="LaButti K."/>
            <person name="Andreopoulos B."/>
            <person name="Lipzen A."/>
            <person name="Chen C."/>
            <person name="Yan M."/>
            <person name="Daum C."/>
            <person name="Ng V."/>
            <person name="Clum A."/>
            <person name="Steindorff A."/>
            <person name="Ohm R.A."/>
            <person name="Martin F."/>
            <person name="Silar P."/>
            <person name="Natvig D.O."/>
            <person name="Lalanne C."/>
            <person name="Gautier V."/>
            <person name="Ament-Velasquez S.L."/>
            <person name="Kruys A."/>
            <person name="Hutchinson M.I."/>
            <person name="Powell A.J."/>
            <person name="Barry K."/>
            <person name="Miller A.N."/>
            <person name="Grigoriev I.V."/>
            <person name="Debuchy R."/>
            <person name="Gladieux P."/>
            <person name="Hiltunen Thoren M."/>
            <person name="Johannesson H."/>
        </authorList>
    </citation>
    <scope>NUCLEOTIDE SEQUENCE [LARGE SCALE GENOMIC DNA]</scope>
    <source>
        <strain evidence="2 3">FGSC 10403</strain>
    </source>
</reference>
<dbReference type="GeneID" id="87878571"/>
<feature type="region of interest" description="Disordered" evidence="1">
    <location>
        <begin position="419"/>
        <end position="464"/>
    </location>
</feature>
<protein>
    <submittedName>
        <fullName evidence="2">Uncharacterized protein</fullName>
    </submittedName>
</protein>
<evidence type="ECO:0000256" key="1">
    <source>
        <dbReference type="SAM" id="MobiDB-lite"/>
    </source>
</evidence>
<accession>A0AAJ0I4H7</accession>
<comment type="caution">
    <text evidence="2">The sequence shown here is derived from an EMBL/GenBank/DDBJ whole genome shotgun (WGS) entry which is preliminary data.</text>
</comment>
<dbReference type="Proteomes" id="UP001285908">
    <property type="component" value="Unassembled WGS sequence"/>
</dbReference>